<dbReference type="EMBL" id="JAVYII010000003">
    <property type="protein sequence ID" value="MDT9593138.1"/>
    <property type="molecule type" value="Genomic_DNA"/>
</dbReference>
<dbReference type="RefSeq" id="WP_315732566.1">
    <property type="nucleotide sequence ID" value="NZ_JAVYII010000003.1"/>
</dbReference>
<feature type="modified residue" description="4-aspartylphosphate" evidence="5">
    <location>
        <position position="61"/>
    </location>
</feature>
<evidence type="ECO:0000256" key="4">
    <source>
        <dbReference type="ARBA" id="ARBA00023163"/>
    </source>
</evidence>
<dbReference type="InterPro" id="IPR001789">
    <property type="entry name" value="Sig_transdc_resp-reg_receiver"/>
</dbReference>
<dbReference type="PROSITE" id="PS50110">
    <property type="entry name" value="RESPONSE_REGULATORY"/>
    <property type="match status" value="1"/>
</dbReference>
<dbReference type="PANTHER" id="PTHR43214:SF24">
    <property type="entry name" value="TRANSCRIPTIONAL REGULATORY PROTEIN NARL-RELATED"/>
    <property type="match status" value="1"/>
</dbReference>
<feature type="domain" description="Response regulatory" evidence="7">
    <location>
        <begin position="10"/>
        <end position="125"/>
    </location>
</feature>
<dbReference type="Pfam" id="PF00072">
    <property type="entry name" value="Response_reg"/>
    <property type="match status" value="1"/>
</dbReference>
<evidence type="ECO:0000256" key="5">
    <source>
        <dbReference type="PROSITE-ProRule" id="PRU00169"/>
    </source>
</evidence>
<dbReference type="PANTHER" id="PTHR43214">
    <property type="entry name" value="TWO-COMPONENT RESPONSE REGULATOR"/>
    <property type="match status" value="1"/>
</dbReference>
<dbReference type="SMART" id="SM00448">
    <property type="entry name" value="REC"/>
    <property type="match status" value="1"/>
</dbReference>
<keyword evidence="2" id="KW-0805">Transcription regulation</keyword>
<dbReference type="Gene3D" id="3.40.50.2300">
    <property type="match status" value="1"/>
</dbReference>
<dbReference type="CDD" id="cd06170">
    <property type="entry name" value="LuxR_C_like"/>
    <property type="match status" value="1"/>
</dbReference>
<keyword evidence="1 5" id="KW-0597">Phosphoprotein</keyword>
<keyword evidence="9" id="KW-1185">Reference proteome</keyword>
<sequence>MNLGGRQPLRVLLVDDQHLVRTGFSRIFGDEEGLEVVGEAENGEEAVRLTAALQPDVVLMDVQMPVLDGIEATRRIVAEHCAKVVILTTFGEEDYVFEALQAGASGFMLKNADPDDIVRAIHTVADGHAILAPEVTTQIIDRGVGAGARRPARDPEQARMIAQLTEREREVLVLVARAMSNAEIAAHLVVGEATVKSHVSACLAKLALRDRVQAAVFAHESGLVDEA</sequence>
<evidence type="ECO:0000259" key="6">
    <source>
        <dbReference type="PROSITE" id="PS50043"/>
    </source>
</evidence>
<dbReference type="Pfam" id="PF00196">
    <property type="entry name" value="GerE"/>
    <property type="match status" value="1"/>
</dbReference>
<name>A0ABU3PV92_9ACTN</name>
<dbReference type="InterPro" id="IPR039420">
    <property type="entry name" value="WalR-like"/>
</dbReference>
<gene>
    <name evidence="8" type="ORF">RDV89_08665</name>
</gene>
<organism evidence="8 9">
    <name type="scientific">Nocardioides imazamoxiresistens</name>
    <dbReference type="NCBI Taxonomy" id="3231893"/>
    <lineage>
        <taxon>Bacteria</taxon>
        <taxon>Bacillati</taxon>
        <taxon>Actinomycetota</taxon>
        <taxon>Actinomycetes</taxon>
        <taxon>Propionibacteriales</taxon>
        <taxon>Nocardioidaceae</taxon>
        <taxon>Nocardioides</taxon>
    </lineage>
</organism>
<evidence type="ECO:0000256" key="3">
    <source>
        <dbReference type="ARBA" id="ARBA00023125"/>
    </source>
</evidence>
<dbReference type="Proteomes" id="UP001268542">
    <property type="component" value="Unassembled WGS sequence"/>
</dbReference>
<reference evidence="8 9" key="1">
    <citation type="submission" date="2023-08" db="EMBL/GenBank/DDBJ databases">
        <title>Nocardioides seae sp. nov., a bacterium isolated from a soil.</title>
        <authorList>
            <person name="Wang X."/>
        </authorList>
    </citation>
    <scope>NUCLEOTIDE SEQUENCE [LARGE SCALE GENOMIC DNA]</scope>
    <source>
        <strain evidence="8 9">YZH12</strain>
    </source>
</reference>
<feature type="domain" description="HTH luxR-type" evidence="6">
    <location>
        <begin position="157"/>
        <end position="222"/>
    </location>
</feature>
<accession>A0ABU3PV92</accession>
<protein>
    <submittedName>
        <fullName evidence="8">Response regulator transcription factor</fullName>
    </submittedName>
</protein>
<dbReference type="InterPro" id="IPR000792">
    <property type="entry name" value="Tscrpt_reg_LuxR_C"/>
</dbReference>
<evidence type="ECO:0000313" key="9">
    <source>
        <dbReference type="Proteomes" id="UP001268542"/>
    </source>
</evidence>
<dbReference type="CDD" id="cd17535">
    <property type="entry name" value="REC_NarL-like"/>
    <property type="match status" value="1"/>
</dbReference>
<keyword evidence="4" id="KW-0804">Transcription</keyword>
<dbReference type="SMART" id="SM00421">
    <property type="entry name" value="HTH_LUXR"/>
    <property type="match status" value="1"/>
</dbReference>
<evidence type="ECO:0000313" key="8">
    <source>
        <dbReference type="EMBL" id="MDT9593138.1"/>
    </source>
</evidence>
<dbReference type="InterPro" id="IPR011006">
    <property type="entry name" value="CheY-like_superfamily"/>
</dbReference>
<evidence type="ECO:0000256" key="2">
    <source>
        <dbReference type="ARBA" id="ARBA00023015"/>
    </source>
</evidence>
<evidence type="ECO:0000259" key="7">
    <source>
        <dbReference type="PROSITE" id="PS50110"/>
    </source>
</evidence>
<dbReference type="InterPro" id="IPR058245">
    <property type="entry name" value="NreC/VraR/RcsB-like_REC"/>
</dbReference>
<proteinExistence type="predicted"/>
<dbReference type="PRINTS" id="PR00038">
    <property type="entry name" value="HTHLUXR"/>
</dbReference>
<evidence type="ECO:0000256" key="1">
    <source>
        <dbReference type="ARBA" id="ARBA00022553"/>
    </source>
</evidence>
<comment type="caution">
    <text evidence="8">The sequence shown here is derived from an EMBL/GenBank/DDBJ whole genome shotgun (WGS) entry which is preliminary data.</text>
</comment>
<keyword evidence="3" id="KW-0238">DNA-binding</keyword>
<dbReference type="SUPFAM" id="SSF52172">
    <property type="entry name" value="CheY-like"/>
    <property type="match status" value="1"/>
</dbReference>
<dbReference type="PROSITE" id="PS50043">
    <property type="entry name" value="HTH_LUXR_2"/>
    <property type="match status" value="1"/>
</dbReference>